<dbReference type="AlphaFoldDB" id="A0A165APJ6"/>
<dbReference type="Pfam" id="PF05063">
    <property type="entry name" value="MT-A70"/>
    <property type="match status" value="2"/>
</dbReference>
<dbReference type="STRING" id="1314785.A0A165APJ6"/>
<dbReference type="PANTHER" id="PTHR13107">
    <property type="entry name" value="N6-ADENOSINE-METHYLTRANSFERASE NON-CATALYTIC SUBUNIT"/>
    <property type="match status" value="1"/>
</dbReference>
<feature type="non-terminal residue" evidence="5">
    <location>
        <position position="446"/>
    </location>
</feature>
<evidence type="ECO:0000256" key="4">
    <source>
        <dbReference type="SAM" id="MobiDB-lite"/>
    </source>
</evidence>
<dbReference type="GeneID" id="63830753"/>
<feature type="region of interest" description="Disordered" evidence="4">
    <location>
        <begin position="1"/>
        <end position="45"/>
    </location>
</feature>
<dbReference type="EMBL" id="KV427915">
    <property type="protein sequence ID" value="KZS99408.1"/>
    <property type="molecule type" value="Genomic_DNA"/>
</dbReference>
<reference evidence="5 6" key="1">
    <citation type="journal article" date="2016" name="Mol. Biol. Evol.">
        <title>Comparative Genomics of Early-Diverging Mushroom-Forming Fungi Provides Insights into the Origins of Lignocellulose Decay Capabilities.</title>
        <authorList>
            <person name="Nagy L.G."/>
            <person name="Riley R."/>
            <person name="Tritt A."/>
            <person name="Adam C."/>
            <person name="Daum C."/>
            <person name="Floudas D."/>
            <person name="Sun H."/>
            <person name="Yadav J.S."/>
            <person name="Pangilinan J."/>
            <person name="Larsson K.H."/>
            <person name="Matsuura K."/>
            <person name="Barry K."/>
            <person name="Labutti K."/>
            <person name="Kuo R."/>
            <person name="Ohm R.A."/>
            <person name="Bhattacharya S.S."/>
            <person name="Shirouzu T."/>
            <person name="Yoshinaga Y."/>
            <person name="Martin F.M."/>
            <person name="Grigoriev I.V."/>
            <person name="Hibbett D.S."/>
        </authorList>
    </citation>
    <scope>NUCLEOTIDE SEQUENCE [LARGE SCALE GENOMIC DNA]</scope>
    <source>
        <strain evidence="5 6">93-53</strain>
    </source>
</reference>
<dbReference type="OrthoDB" id="14833at2759"/>
<evidence type="ECO:0000256" key="3">
    <source>
        <dbReference type="PROSITE-ProRule" id="PRU00489"/>
    </source>
</evidence>
<feature type="compositionally biased region" description="Pro residues" evidence="4">
    <location>
        <begin position="14"/>
        <end position="35"/>
    </location>
</feature>
<gene>
    <name evidence="5" type="ORF">LAESUDRAFT_765567</name>
</gene>
<keyword evidence="2" id="KW-0539">Nucleus</keyword>
<dbReference type="PANTHER" id="PTHR13107:SF0">
    <property type="entry name" value="N6-ADENOSINE-METHYLTRANSFERASE NON-CATALYTIC SUBUNIT"/>
    <property type="match status" value="1"/>
</dbReference>
<dbReference type="InterPro" id="IPR007757">
    <property type="entry name" value="MT-A70-like"/>
</dbReference>
<dbReference type="GO" id="GO:0003729">
    <property type="term" value="F:mRNA binding"/>
    <property type="evidence" value="ECO:0007669"/>
    <property type="project" value="TreeGrafter"/>
</dbReference>
<dbReference type="RefSeq" id="XP_040757149.1">
    <property type="nucleotide sequence ID" value="XM_040913725.1"/>
</dbReference>
<comment type="similarity">
    <text evidence="3">Belongs to the MT-A70-like family.</text>
</comment>
<dbReference type="InParanoid" id="A0A165APJ6"/>
<protein>
    <recommendedName>
        <fullName evidence="7">MT-A70-domain-containing protein</fullName>
    </recommendedName>
</protein>
<proteinExistence type="inferred from homology"/>
<comment type="subcellular location">
    <subcellularLocation>
        <location evidence="1">Nucleus</location>
    </subcellularLocation>
</comment>
<dbReference type="GO" id="GO:0036396">
    <property type="term" value="C:RNA N6-methyladenosine methyltransferase complex"/>
    <property type="evidence" value="ECO:0007669"/>
    <property type="project" value="TreeGrafter"/>
</dbReference>
<dbReference type="GO" id="GO:0005634">
    <property type="term" value="C:nucleus"/>
    <property type="evidence" value="ECO:0007669"/>
    <property type="project" value="UniProtKB-SubCell"/>
</dbReference>
<feature type="compositionally biased region" description="Low complexity" evidence="4">
    <location>
        <begin position="1"/>
        <end position="13"/>
    </location>
</feature>
<accession>A0A165APJ6</accession>
<evidence type="ECO:0000313" key="6">
    <source>
        <dbReference type="Proteomes" id="UP000076871"/>
    </source>
</evidence>
<dbReference type="PROSITE" id="PS51592">
    <property type="entry name" value="SAM_MTA70L_2"/>
    <property type="match status" value="1"/>
</dbReference>
<sequence length="446" mass="48688">DTSPSLGLLTLPLIPSPPLSPSPSPPSSPVLAPRPRPVRQDLPPVKRARVARYHNYVPEEETIRNDYPQRYVDSGERPQNWALGADPEHRFEEYPKQQRLLSLKKASVARYALPPTYLPFSHLATLHPSKFDVILIDPAVSSSFTWDHLQELPPILAADPSYMLMWVCSGAGDGLERGREVMAKWGFRRCEDIVWVKTNHISNHGPGWFVHCNVDTDVMIGEGDTSDPMLKPPETYTLIENFCLGMRRLELFGCARTLRRGWVTALAEGEEERIKEGLAALMWNRESWEAGIKELSNGGKAVVPMTPEIDALRPKSPVRGGSTNLNAGMGSGAGPAQTGAPGALAMPMNPPPNRSGGFQDQNRMMMPQPIMPMNALGVGEIGNMGNVGMMGWDGMMGMQGMHGMGGMGMGMGVPQGMGFSGFDGGMGMGWEEQFGGGRGMWDEGMM</sequence>
<keyword evidence="6" id="KW-1185">Reference proteome</keyword>
<name>A0A165APJ6_9APHY</name>
<evidence type="ECO:0000256" key="2">
    <source>
        <dbReference type="ARBA" id="ARBA00023242"/>
    </source>
</evidence>
<evidence type="ECO:0000256" key="1">
    <source>
        <dbReference type="ARBA" id="ARBA00004123"/>
    </source>
</evidence>
<dbReference type="InterPro" id="IPR045123">
    <property type="entry name" value="METTL14-like"/>
</dbReference>
<evidence type="ECO:0008006" key="7">
    <source>
        <dbReference type="Google" id="ProtNLM"/>
    </source>
</evidence>
<feature type="non-terminal residue" evidence="5">
    <location>
        <position position="1"/>
    </location>
</feature>
<evidence type="ECO:0000313" key="5">
    <source>
        <dbReference type="EMBL" id="KZS99408.1"/>
    </source>
</evidence>
<organism evidence="5 6">
    <name type="scientific">Laetiporus sulphureus 93-53</name>
    <dbReference type="NCBI Taxonomy" id="1314785"/>
    <lineage>
        <taxon>Eukaryota</taxon>
        <taxon>Fungi</taxon>
        <taxon>Dikarya</taxon>
        <taxon>Basidiomycota</taxon>
        <taxon>Agaricomycotina</taxon>
        <taxon>Agaricomycetes</taxon>
        <taxon>Polyporales</taxon>
        <taxon>Laetiporus</taxon>
    </lineage>
</organism>
<dbReference type="Proteomes" id="UP000076871">
    <property type="component" value="Unassembled WGS sequence"/>
</dbReference>
<dbReference type="PROSITE" id="PS51143">
    <property type="entry name" value="MT_A70"/>
    <property type="match status" value="1"/>
</dbReference>